<gene>
    <name evidence="1" type="ORF">OUZ56_016326</name>
</gene>
<dbReference type="Proteomes" id="UP001234178">
    <property type="component" value="Unassembled WGS sequence"/>
</dbReference>
<keyword evidence="2" id="KW-1185">Reference proteome</keyword>
<evidence type="ECO:0000313" key="1">
    <source>
        <dbReference type="EMBL" id="KAK4027316.1"/>
    </source>
</evidence>
<evidence type="ECO:0000313" key="2">
    <source>
        <dbReference type="Proteomes" id="UP001234178"/>
    </source>
</evidence>
<dbReference type="EMBL" id="JAOYFB010000038">
    <property type="protein sequence ID" value="KAK4027316.1"/>
    <property type="molecule type" value="Genomic_DNA"/>
</dbReference>
<evidence type="ECO:0008006" key="3">
    <source>
        <dbReference type="Google" id="ProtNLM"/>
    </source>
</evidence>
<accession>A0ABR0AQB7</accession>
<name>A0ABR0AQB7_9CRUS</name>
<protein>
    <recommendedName>
        <fullName evidence="3">ATP-dependent DNA helicase</fullName>
    </recommendedName>
</protein>
<proteinExistence type="predicted"/>
<reference evidence="1 2" key="1">
    <citation type="journal article" date="2023" name="Nucleic Acids Res.">
        <title>The hologenome of Daphnia magna reveals possible DNA methylation and microbiome-mediated evolution of the host genome.</title>
        <authorList>
            <person name="Chaturvedi A."/>
            <person name="Li X."/>
            <person name="Dhandapani V."/>
            <person name="Marshall H."/>
            <person name="Kissane S."/>
            <person name="Cuenca-Cambronero M."/>
            <person name="Asole G."/>
            <person name="Calvet F."/>
            <person name="Ruiz-Romero M."/>
            <person name="Marangio P."/>
            <person name="Guigo R."/>
            <person name="Rago D."/>
            <person name="Mirbahai L."/>
            <person name="Eastwood N."/>
            <person name="Colbourne J.K."/>
            <person name="Zhou J."/>
            <person name="Mallon E."/>
            <person name="Orsini L."/>
        </authorList>
    </citation>
    <scope>NUCLEOTIDE SEQUENCE [LARGE SCALE GENOMIC DNA]</scope>
    <source>
        <strain evidence="1">LRV0_1</strain>
    </source>
</reference>
<sequence>MEMEYSIMCVSFTGIAAANLPNGRTIHNHFNFTINDLKKSTFVPDLSTDKLNQLHSRLTTSKLILLLLAKLTTVYNNHEGGKEEGPLWLKSDAMLLLPLAKD</sequence>
<comment type="caution">
    <text evidence="1">The sequence shown here is derived from an EMBL/GenBank/DDBJ whole genome shotgun (WGS) entry which is preliminary data.</text>
</comment>
<organism evidence="1 2">
    <name type="scientific">Daphnia magna</name>
    <dbReference type="NCBI Taxonomy" id="35525"/>
    <lineage>
        <taxon>Eukaryota</taxon>
        <taxon>Metazoa</taxon>
        <taxon>Ecdysozoa</taxon>
        <taxon>Arthropoda</taxon>
        <taxon>Crustacea</taxon>
        <taxon>Branchiopoda</taxon>
        <taxon>Diplostraca</taxon>
        <taxon>Cladocera</taxon>
        <taxon>Anomopoda</taxon>
        <taxon>Daphniidae</taxon>
        <taxon>Daphnia</taxon>
    </lineage>
</organism>